<dbReference type="AlphaFoldDB" id="A0A9D1LSJ8"/>
<evidence type="ECO:0000313" key="9">
    <source>
        <dbReference type="Proteomes" id="UP000824123"/>
    </source>
</evidence>
<dbReference type="GO" id="GO:0015935">
    <property type="term" value="C:small ribosomal subunit"/>
    <property type="evidence" value="ECO:0007669"/>
    <property type="project" value="TreeGrafter"/>
</dbReference>
<keyword evidence="2 7" id="KW-0699">rRNA-binding</keyword>
<comment type="similarity">
    <text evidence="1 7">Belongs to the bacterial ribosomal protein bS20 family.</text>
</comment>
<dbReference type="PANTHER" id="PTHR33398">
    <property type="entry name" value="30S RIBOSOMAL PROTEIN S20"/>
    <property type="match status" value="1"/>
</dbReference>
<dbReference type="GO" id="GO:0070181">
    <property type="term" value="F:small ribosomal subunit rRNA binding"/>
    <property type="evidence" value="ECO:0007669"/>
    <property type="project" value="TreeGrafter"/>
</dbReference>
<dbReference type="HAMAP" id="MF_00500">
    <property type="entry name" value="Ribosomal_bS20"/>
    <property type="match status" value="1"/>
</dbReference>
<gene>
    <name evidence="7 8" type="primary">rpsT</name>
    <name evidence="8" type="ORF">IAC59_08070</name>
</gene>
<evidence type="ECO:0000256" key="7">
    <source>
        <dbReference type="HAMAP-Rule" id="MF_00500"/>
    </source>
</evidence>
<evidence type="ECO:0000256" key="1">
    <source>
        <dbReference type="ARBA" id="ARBA00007634"/>
    </source>
</evidence>
<dbReference type="GO" id="GO:0003735">
    <property type="term" value="F:structural constituent of ribosome"/>
    <property type="evidence" value="ECO:0007669"/>
    <property type="project" value="InterPro"/>
</dbReference>
<dbReference type="NCBIfam" id="TIGR00029">
    <property type="entry name" value="S20"/>
    <property type="match status" value="1"/>
</dbReference>
<reference evidence="8" key="1">
    <citation type="submission" date="2020-10" db="EMBL/GenBank/DDBJ databases">
        <authorList>
            <person name="Gilroy R."/>
        </authorList>
    </citation>
    <scope>NUCLEOTIDE SEQUENCE</scope>
    <source>
        <strain evidence="8">ChiSxjej2B14-8506</strain>
    </source>
</reference>
<keyword evidence="5 7" id="KW-0687">Ribonucleoprotein</keyword>
<dbReference type="SUPFAM" id="SSF46992">
    <property type="entry name" value="Ribosomal protein S20"/>
    <property type="match status" value="1"/>
</dbReference>
<dbReference type="GO" id="GO:0006412">
    <property type="term" value="P:translation"/>
    <property type="evidence" value="ECO:0007669"/>
    <property type="project" value="UniProtKB-UniRule"/>
</dbReference>
<sequence length="86" mass="9422">MPQIKSAIKRVKVTKVKNLNNRINKTAMRNIVKKFENGVAENKADAAMLSVTASAIDKAVTKGVIHKNAANRKKARLARRLAKAAQ</sequence>
<name>A0A9D1LSJ8_9FIRM</name>
<evidence type="ECO:0000256" key="4">
    <source>
        <dbReference type="ARBA" id="ARBA00022980"/>
    </source>
</evidence>
<dbReference type="Proteomes" id="UP000824123">
    <property type="component" value="Unassembled WGS sequence"/>
</dbReference>
<reference evidence="8" key="2">
    <citation type="journal article" date="2021" name="PeerJ">
        <title>Extensive microbial diversity within the chicken gut microbiome revealed by metagenomics and culture.</title>
        <authorList>
            <person name="Gilroy R."/>
            <person name="Ravi A."/>
            <person name="Getino M."/>
            <person name="Pursley I."/>
            <person name="Horton D.L."/>
            <person name="Alikhan N.F."/>
            <person name="Baker D."/>
            <person name="Gharbi K."/>
            <person name="Hall N."/>
            <person name="Watson M."/>
            <person name="Adriaenssens E.M."/>
            <person name="Foster-Nyarko E."/>
            <person name="Jarju S."/>
            <person name="Secka A."/>
            <person name="Antonio M."/>
            <person name="Oren A."/>
            <person name="Chaudhuri R.R."/>
            <person name="La Ragione R."/>
            <person name="Hildebrand F."/>
            <person name="Pallen M.J."/>
        </authorList>
    </citation>
    <scope>NUCLEOTIDE SEQUENCE</scope>
    <source>
        <strain evidence="8">ChiSxjej2B14-8506</strain>
    </source>
</reference>
<accession>A0A9D1LSJ8</accession>
<keyword evidence="4 7" id="KW-0689">Ribosomal protein</keyword>
<proteinExistence type="inferred from homology"/>
<dbReference type="Gene3D" id="1.20.58.110">
    <property type="entry name" value="Ribosomal protein S20"/>
    <property type="match status" value="1"/>
</dbReference>
<evidence type="ECO:0000313" key="8">
    <source>
        <dbReference type="EMBL" id="HIU47201.1"/>
    </source>
</evidence>
<dbReference type="GO" id="GO:0005829">
    <property type="term" value="C:cytosol"/>
    <property type="evidence" value="ECO:0007669"/>
    <property type="project" value="TreeGrafter"/>
</dbReference>
<dbReference type="EMBL" id="DVNK01000050">
    <property type="protein sequence ID" value="HIU47201.1"/>
    <property type="molecule type" value="Genomic_DNA"/>
</dbReference>
<dbReference type="PANTHER" id="PTHR33398:SF1">
    <property type="entry name" value="SMALL RIBOSOMAL SUBUNIT PROTEIN BS20C"/>
    <property type="match status" value="1"/>
</dbReference>
<evidence type="ECO:0000256" key="6">
    <source>
        <dbReference type="ARBA" id="ARBA00035136"/>
    </source>
</evidence>
<dbReference type="InterPro" id="IPR002583">
    <property type="entry name" value="Ribosomal_bS20"/>
</dbReference>
<evidence type="ECO:0000256" key="3">
    <source>
        <dbReference type="ARBA" id="ARBA00022884"/>
    </source>
</evidence>
<dbReference type="Pfam" id="PF01649">
    <property type="entry name" value="Ribosomal_S20p"/>
    <property type="match status" value="1"/>
</dbReference>
<protein>
    <recommendedName>
        <fullName evidence="6 7">Small ribosomal subunit protein bS20</fullName>
    </recommendedName>
</protein>
<keyword evidence="3 7" id="KW-0694">RNA-binding</keyword>
<dbReference type="InterPro" id="IPR036510">
    <property type="entry name" value="Ribosomal_bS20_sf"/>
</dbReference>
<evidence type="ECO:0000256" key="2">
    <source>
        <dbReference type="ARBA" id="ARBA00022730"/>
    </source>
</evidence>
<evidence type="ECO:0000256" key="5">
    <source>
        <dbReference type="ARBA" id="ARBA00023274"/>
    </source>
</evidence>
<organism evidence="8 9">
    <name type="scientific">Candidatus Fimadaptatus faecigallinarum</name>
    <dbReference type="NCBI Taxonomy" id="2840814"/>
    <lineage>
        <taxon>Bacteria</taxon>
        <taxon>Bacillati</taxon>
        <taxon>Bacillota</taxon>
        <taxon>Clostridia</taxon>
        <taxon>Eubacteriales</taxon>
        <taxon>Candidatus Fimadaptatus</taxon>
    </lineage>
</organism>
<comment type="caution">
    <text evidence="8">The sequence shown here is derived from an EMBL/GenBank/DDBJ whole genome shotgun (WGS) entry which is preliminary data.</text>
</comment>
<comment type="function">
    <text evidence="7">Binds directly to 16S ribosomal RNA.</text>
</comment>